<name>A0A372JK94_9ACTN</name>
<organism evidence="2 3">
    <name type="scientific">Actinomadura logoneensis</name>
    <dbReference type="NCBI Taxonomy" id="2293572"/>
    <lineage>
        <taxon>Bacteria</taxon>
        <taxon>Bacillati</taxon>
        <taxon>Actinomycetota</taxon>
        <taxon>Actinomycetes</taxon>
        <taxon>Streptosporangiales</taxon>
        <taxon>Thermomonosporaceae</taxon>
        <taxon>Actinomadura</taxon>
    </lineage>
</organism>
<dbReference type="OrthoDB" id="3478147at2"/>
<protein>
    <submittedName>
        <fullName evidence="2">Uncharacterized protein</fullName>
    </submittedName>
</protein>
<keyword evidence="3" id="KW-1185">Reference proteome</keyword>
<evidence type="ECO:0000313" key="2">
    <source>
        <dbReference type="EMBL" id="RFU40453.1"/>
    </source>
</evidence>
<accession>A0A372JK94</accession>
<dbReference type="RefSeq" id="WP_117358447.1">
    <property type="nucleotide sequence ID" value="NZ_QURH01000285.1"/>
</dbReference>
<evidence type="ECO:0000256" key="1">
    <source>
        <dbReference type="SAM" id="SignalP"/>
    </source>
</evidence>
<gene>
    <name evidence="2" type="ORF">DZF91_17055</name>
</gene>
<reference evidence="2 3" key="1">
    <citation type="submission" date="2018-08" db="EMBL/GenBank/DDBJ databases">
        <title>Actinomadura jelena sp. nov., a novel Actinomycete isolated from soil in Chad.</title>
        <authorList>
            <person name="Shi L."/>
        </authorList>
    </citation>
    <scope>NUCLEOTIDE SEQUENCE [LARGE SCALE GENOMIC DNA]</scope>
    <source>
        <strain evidence="2 3">NEAU-G17</strain>
    </source>
</reference>
<feature type="signal peptide" evidence="1">
    <location>
        <begin position="1"/>
        <end position="27"/>
    </location>
</feature>
<keyword evidence="1" id="KW-0732">Signal</keyword>
<dbReference type="AlphaFoldDB" id="A0A372JK94"/>
<feature type="chain" id="PRO_5017084276" evidence="1">
    <location>
        <begin position="28"/>
        <end position="160"/>
    </location>
</feature>
<dbReference type="EMBL" id="QURH01000285">
    <property type="protein sequence ID" value="RFU40453.1"/>
    <property type="molecule type" value="Genomic_DNA"/>
</dbReference>
<comment type="caution">
    <text evidence="2">The sequence shown here is derived from an EMBL/GenBank/DDBJ whole genome shotgun (WGS) entry which is preliminary data.</text>
</comment>
<evidence type="ECO:0000313" key="3">
    <source>
        <dbReference type="Proteomes" id="UP000261811"/>
    </source>
</evidence>
<sequence>MRRIATVAITTGALAAGLLASAGAASADQGFAQSHKLPTATSGVQAAGAKYFVTKNGWAAIKADGYYARSGKGVKVKFWLADGKRNGWSPAVQFATKITAPARVSHIYYMTYKGLPADMEFKRLYGTYSLSNAPHLYVREAGVYVKNTHKVAFGPWKKLY</sequence>
<dbReference type="Proteomes" id="UP000261811">
    <property type="component" value="Unassembled WGS sequence"/>
</dbReference>
<proteinExistence type="predicted"/>